<dbReference type="AlphaFoldDB" id="A0A6L2L4B4"/>
<organism evidence="1">
    <name type="scientific">Tanacetum cinerariifolium</name>
    <name type="common">Dalmatian daisy</name>
    <name type="synonym">Chrysanthemum cinerariifolium</name>
    <dbReference type="NCBI Taxonomy" id="118510"/>
    <lineage>
        <taxon>Eukaryota</taxon>
        <taxon>Viridiplantae</taxon>
        <taxon>Streptophyta</taxon>
        <taxon>Embryophyta</taxon>
        <taxon>Tracheophyta</taxon>
        <taxon>Spermatophyta</taxon>
        <taxon>Magnoliopsida</taxon>
        <taxon>eudicotyledons</taxon>
        <taxon>Gunneridae</taxon>
        <taxon>Pentapetalae</taxon>
        <taxon>asterids</taxon>
        <taxon>campanulids</taxon>
        <taxon>Asterales</taxon>
        <taxon>Asteraceae</taxon>
        <taxon>Asteroideae</taxon>
        <taxon>Anthemideae</taxon>
        <taxon>Anthemidinae</taxon>
        <taxon>Tanacetum</taxon>
    </lineage>
</organism>
<gene>
    <name evidence="1" type="ORF">Tci_027560</name>
</gene>
<reference evidence="1" key="1">
    <citation type="journal article" date="2019" name="Sci. Rep.">
        <title>Draft genome of Tanacetum cinerariifolium, the natural source of mosquito coil.</title>
        <authorList>
            <person name="Yamashiro T."/>
            <person name="Shiraishi A."/>
            <person name="Satake H."/>
            <person name="Nakayama K."/>
        </authorList>
    </citation>
    <scope>NUCLEOTIDE SEQUENCE</scope>
</reference>
<accession>A0A6L2L4B4</accession>
<protein>
    <submittedName>
        <fullName evidence="1">Uncharacterized protein</fullName>
    </submittedName>
</protein>
<comment type="caution">
    <text evidence="1">The sequence shown here is derived from an EMBL/GenBank/DDBJ whole genome shotgun (WGS) entry which is preliminary data.</text>
</comment>
<name>A0A6L2L4B4_TANCI</name>
<evidence type="ECO:0000313" key="1">
    <source>
        <dbReference type="EMBL" id="GEU55582.1"/>
    </source>
</evidence>
<sequence length="89" mass="9982">MLMIQPYNSSSRSVSLFSLSLIPKISTVESIKALTLTIHVKIKMKMKMKSLWSYSIDVAPNYNTCLSNRQIPNQITPTTRFEAAAAEDS</sequence>
<proteinExistence type="predicted"/>
<dbReference type="EMBL" id="BKCJ010003520">
    <property type="protein sequence ID" value="GEU55582.1"/>
    <property type="molecule type" value="Genomic_DNA"/>
</dbReference>